<dbReference type="PANTHER" id="PTHR19328">
    <property type="entry name" value="HEDGEHOG-INTERACTING PROTEIN"/>
    <property type="match status" value="1"/>
</dbReference>
<evidence type="ECO:0000256" key="5">
    <source>
        <dbReference type="SAM" id="SignalP"/>
    </source>
</evidence>
<evidence type="ECO:0000256" key="3">
    <source>
        <dbReference type="ARBA" id="ARBA00023004"/>
    </source>
</evidence>
<evidence type="ECO:0000256" key="2">
    <source>
        <dbReference type="ARBA" id="ARBA00022723"/>
    </source>
</evidence>
<evidence type="ECO:0000256" key="1">
    <source>
        <dbReference type="ARBA" id="ARBA00022617"/>
    </source>
</evidence>
<keyword evidence="2 4" id="KW-0479">Metal-binding</keyword>
<protein>
    <submittedName>
        <fullName evidence="7">Glucose sorbosone dehydrogenase</fullName>
    </submittedName>
</protein>
<organism evidence="7 8">
    <name type="scientific">Haliscomenobacter hydrossis (strain ATCC 27775 / DSM 1100 / LMG 10767 / O)</name>
    <dbReference type="NCBI Taxonomy" id="760192"/>
    <lineage>
        <taxon>Bacteria</taxon>
        <taxon>Pseudomonadati</taxon>
        <taxon>Bacteroidota</taxon>
        <taxon>Saprospiria</taxon>
        <taxon>Saprospirales</taxon>
        <taxon>Haliscomenobacteraceae</taxon>
        <taxon>Haliscomenobacter</taxon>
    </lineage>
</organism>
<keyword evidence="5" id="KW-0732">Signal</keyword>
<dbReference type="InterPro" id="IPR036909">
    <property type="entry name" value="Cyt_c-like_dom_sf"/>
</dbReference>
<feature type="signal peptide" evidence="5">
    <location>
        <begin position="1"/>
        <end position="20"/>
    </location>
</feature>
<dbReference type="PROSITE" id="PS51007">
    <property type="entry name" value="CYTC"/>
    <property type="match status" value="1"/>
</dbReference>
<dbReference type="Pfam" id="PF13442">
    <property type="entry name" value="Cytochrome_CBB3"/>
    <property type="match status" value="1"/>
</dbReference>
<dbReference type="Proteomes" id="UP000008461">
    <property type="component" value="Chromosome"/>
</dbReference>
<dbReference type="InterPro" id="IPR011041">
    <property type="entry name" value="Quinoprot_gluc/sorb_DH_b-prop"/>
</dbReference>
<reference key="2">
    <citation type="submission" date="2011-04" db="EMBL/GenBank/DDBJ databases">
        <title>Complete sequence of chromosome of Haliscomenobacter hydrossis DSM 1100.</title>
        <authorList>
            <consortium name="US DOE Joint Genome Institute (JGI-PGF)"/>
            <person name="Lucas S."/>
            <person name="Han J."/>
            <person name="Lapidus A."/>
            <person name="Bruce D."/>
            <person name="Goodwin L."/>
            <person name="Pitluck S."/>
            <person name="Peters L."/>
            <person name="Kyrpides N."/>
            <person name="Mavromatis K."/>
            <person name="Ivanova N."/>
            <person name="Ovchinnikova G."/>
            <person name="Pagani I."/>
            <person name="Daligault H."/>
            <person name="Detter J.C."/>
            <person name="Han C."/>
            <person name="Land M."/>
            <person name="Hauser L."/>
            <person name="Markowitz V."/>
            <person name="Cheng J.-F."/>
            <person name="Hugenholtz P."/>
            <person name="Woyke T."/>
            <person name="Wu D."/>
            <person name="Verbarg S."/>
            <person name="Frueling A."/>
            <person name="Brambilla E."/>
            <person name="Klenk H.-P."/>
            <person name="Eisen J.A."/>
        </authorList>
    </citation>
    <scope>NUCLEOTIDE SEQUENCE</scope>
    <source>
        <strain>DSM 1100</strain>
    </source>
</reference>
<name>F4KRT7_HALH1</name>
<dbReference type="InterPro" id="IPR011042">
    <property type="entry name" value="6-blade_b-propeller_TolB-like"/>
</dbReference>
<evidence type="ECO:0000256" key="4">
    <source>
        <dbReference type="PROSITE-ProRule" id="PRU00433"/>
    </source>
</evidence>
<dbReference type="PANTHER" id="PTHR19328:SF75">
    <property type="entry name" value="ALDOSE SUGAR DEHYDROGENASE YLII"/>
    <property type="match status" value="1"/>
</dbReference>
<dbReference type="RefSeq" id="WP_013764594.1">
    <property type="nucleotide sequence ID" value="NC_015510.1"/>
</dbReference>
<dbReference type="SUPFAM" id="SSF50952">
    <property type="entry name" value="Soluble quinoprotein glucose dehydrogenase"/>
    <property type="match status" value="1"/>
</dbReference>
<dbReference type="GO" id="GO:0020037">
    <property type="term" value="F:heme binding"/>
    <property type="evidence" value="ECO:0007669"/>
    <property type="project" value="InterPro"/>
</dbReference>
<dbReference type="Pfam" id="PF07995">
    <property type="entry name" value="GSDH"/>
    <property type="match status" value="1"/>
</dbReference>
<evidence type="ECO:0000313" key="8">
    <source>
        <dbReference type="Proteomes" id="UP000008461"/>
    </source>
</evidence>
<dbReference type="Gene3D" id="1.10.760.10">
    <property type="entry name" value="Cytochrome c-like domain"/>
    <property type="match status" value="1"/>
</dbReference>
<dbReference type="KEGG" id="hhy:Halhy_2157"/>
<keyword evidence="1 4" id="KW-0349">Heme</keyword>
<accession>F4KRT7</accession>
<dbReference type="AlphaFoldDB" id="F4KRT7"/>
<feature type="domain" description="Cytochrome c" evidence="6">
    <location>
        <begin position="30"/>
        <end position="104"/>
    </location>
</feature>
<sequence length="478" mass="52969">MIKYFSFSTFALLALGLAFFDSSHSNNSEAKKRSPEKIFNELCSSCHGASVQTFVDRRWKHGNTRPELIATITNGWADTGMPSFGQALKKKEIEGMADFILKNIGNMGKFDVTKVTHPRPGETFTSEGMKFQIERVADGLESPWGMAFLPGGDMLITDRNGKMYRRNTSGTLQPMTGVPAVLAEGQGGLLDVELHPQFAQNNTIYLSFSKAKTVDGKILTTTAVVRARLDGASLQDQKEIFEALPYLSTRHHYGSRLEFGRDGYLYISVGDRGQHFPALQSPQLLSNHGGKIHRVKDDGSIPADNPFVGQAGKMESIFSYGHRNAQGMAMHPVTGEIWTHEHGPRGGDEINISRKGLNFGWPLISYGINYDGTILTPKTADAGLEQPLHYWVPSIGPSGMTFVKGDRYPAWKGDILLGSLRFQYLSRCVFKDGKFQKEEILLQKIGRVRNVEMSPDGYIYVATEQPGMINRIVPVVVN</sequence>
<keyword evidence="8" id="KW-1185">Reference proteome</keyword>
<dbReference type="eggNOG" id="COG2010">
    <property type="taxonomic scope" value="Bacteria"/>
</dbReference>
<evidence type="ECO:0000313" key="7">
    <source>
        <dbReference type="EMBL" id="AEE50041.1"/>
    </source>
</evidence>
<dbReference type="HOGENOM" id="CLU_012253_1_0_10"/>
<dbReference type="eggNOG" id="COG2133">
    <property type="taxonomic scope" value="Bacteria"/>
</dbReference>
<dbReference type="InterPro" id="IPR009056">
    <property type="entry name" value="Cyt_c-like_dom"/>
</dbReference>
<dbReference type="InterPro" id="IPR012938">
    <property type="entry name" value="Glc/Sorbosone_DH"/>
</dbReference>
<gene>
    <name evidence="7" type="ordered locus">Halhy_2157</name>
</gene>
<feature type="chain" id="PRO_5003316991" evidence="5">
    <location>
        <begin position="21"/>
        <end position="478"/>
    </location>
</feature>
<dbReference type="OrthoDB" id="9770043at2"/>
<keyword evidence="3 4" id="KW-0408">Iron</keyword>
<evidence type="ECO:0000259" key="6">
    <source>
        <dbReference type="PROSITE" id="PS51007"/>
    </source>
</evidence>
<dbReference type="EMBL" id="CP002691">
    <property type="protein sequence ID" value="AEE50041.1"/>
    <property type="molecule type" value="Genomic_DNA"/>
</dbReference>
<dbReference type="STRING" id="760192.Halhy_2157"/>
<dbReference type="GO" id="GO:0046872">
    <property type="term" value="F:metal ion binding"/>
    <property type="evidence" value="ECO:0007669"/>
    <property type="project" value="UniProtKB-KW"/>
</dbReference>
<reference evidence="7 8" key="1">
    <citation type="journal article" date="2011" name="Stand. Genomic Sci.">
        <title>Complete genome sequence of Haliscomenobacter hydrossis type strain (O).</title>
        <authorList>
            <consortium name="US DOE Joint Genome Institute (JGI-PGF)"/>
            <person name="Daligault H."/>
            <person name="Lapidus A."/>
            <person name="Zeytun A."/>
            <person name="Nolan M."/>
            <person name="Lucas S."/>
            <person name="Del Rio T.G."/>
            <person name="Tice H."/>
            <person name="Cheng J.F."/>
            <person name="Tapia R."/>
            <person name="Han C."/>
            <person name="Goodwin L."/>
            <person name="Pitluck S."/>
            <person name="Liolios K."/>
            <person name="Pagani I."/>
            <person name="Ivanova N."/>
            <person name="Huntemann M."/>
            <person name="Mavromatis K."/>
            <person name="Mikhailova N."/>
            <person name="Pati A."/>
            <person name="Chen A."/>
            <person name="Palaniappan K."/>
            <person name="Land M."/>
            <person name="Hauser L."/>
            <person name="Brambilla E.M."/>
            <person name="Rohde M."/>
            <person name="Verbarg S."/>
            <person name="Goker M."/>
            <person name="Bristow J."/>
            <person name="Eisen J.A."/>
            <person name="Markowitz V."/>
            <person name="Hugenholtz P."/>
            <person name="Kyrpides N.C."/>
            <person name="Klenk H.P."/>
            <person name="Woyke T."/>
        </authorList>
    </citation>
    <scope>NUCLEOTIDE SEQUENCE [LARGE SCALE GENOMIC DNA]</scope>
    <source>
        <strain evidence="8">ATCC 27775 / DSM 1100 / LMG 10767 / O</strain>
    </source>
</reference>
<proteinExistence type="predicted"/>
<dbReference type="Gene3D" id="2.120.10.30">
    <property type="entry name" value="TolB, C-terminal domain"/>
    <property type="match status" value="1"/>
</dbReference>
<dbReference type="GO" id="GO:0009055">
    <property type="term" value="F:electron transfer activity"/>
    <property type="evidence" value="ECO:0007669"/>
    <property type="project" value="InterPro"/>
</dbReference>
<dbReference type="SUPFAM" id="SSF46626">
    <property type="entry name" value="Cytochrome c"/>
    <property type="match status" value="1"/>
</dbReference>